<evidence type="ECO:0000313" key="1">
    <source>
        <dbReference type="EMBL" id="EQD37360.1"/>
    </source>
</evidence>
<dbReference type="EMBL" id="AUZZ01008539">
    <property type="protein sequence ID" value="EQD37360.1"/>
    <property type="molecule type" value="Genomic_DNA"/>
</dbReference>
<feature type="non-terminal residue" evidence="1">
    <location>
        <position position="90"/>
    </location>
</feature>
<organism evidence="1">
    <name type="scientific">mine drainage metagenome</name>
    <dbReference type="NCBI Taxonomy" id="410659"/>
    <lineage>
        <taxon>unclassified sequences</taxon>
        <taxon>metagenomes</taxon>
        <taxon>ecological metagenomes</taxon>
    </lineage>
</organism>
<name>T1A670_9ZZZZ</name>
<dbReference type="AlphaFoldDB" id="T1A670"/>
<sequence length="90" mass="10074">MTIALEISPRGLLDYKQLEWRREGIEVLSVTAAETSDIVALHVPEGRLAAFETRIQDYLTKNTRAGKPANAALIDTIENFRKAAFDALWT</sequence>
<comment type="caution">
    <text evidence="1">The sequence shown here is derived from an EMBL/GenBank/DDBJ whole genome shotgun (WGS) entry which is preliminary data.</text>
</comment>
<protein>
    <submittedName>
        <fullName evidence="1">Uncharacterized protein</fullName>
    </submittedName>
</protein>
<reference evidence="1" key="1">
    <citation type="submission" date="2013-08" db="EMBL/GenBank/DDBJ databases">
        <authorList>
            <person name="Mendez C."/>
            <person name="Richter M."/>
            <person name="Ferrer M."/>
            <person name="Sanchez J."/>
        </authorList>
    </citation>
    <scope>NUCLEOTIDE SEQUENCE</scope>
</reference>
<reference evidence="1" key="2">
    <citation type="journal article" date="2014" name="ISME J.">
        <title>Microbial stratification in low pH oxic and suboxic macroscopic growths along an acid mine drainage.</title>
        <authorList>
            <person name="Mendez-Garcia C."/>
            <person name="Mesa V."/>
            <person name="Sprenger R.R."/>
            <person name="Richter M."/>
            <person name="Diez M.S."/>
            <person name="Solano J."/>
            <person name="Bargiela R."/>
            <person name="Golyshina O.V."/>
            <person name="Manteca A."/>
            <person name="Ramos J.L."/>
            <person name="Gallego J.R."/>
            <person name="Llorente I."/>
            <person name="Martins Dos Santos V.A."/>
            <person name="Jensen O.N."/>
            <person name="Pelaez A.I."/>
            <person name="Sanchez J."/>
            <person name="Ferrer M."/>
        </authorList>
    </citation>
    <scope>NUCLEOTIDE SEQUENCE</scope>
</reference>
<accession>T1A670</accession>
<proteinExistence type="predicted"/>
<gene>
    <name evidence="1" type="ORF">B2A_11809</name>
</gene>